<keyword evidence="4" id="KW-1185">Reference proteome</keyword>
<keyword evidence="2" id="KW-0732">Signal</keyword>
<evidence type="ECO:0000313" key="4">
    <source>
        <dbReference type="Proteomes" id="UP001589750"/>
    </source>
</evidence>
<evidence type="ECO:0008006" key="5">
    <source>
        <dbReference type="Google" id="ProtNLM"/>
    </source>
</evidence>
<evidence type="ECO:0000256" key="2">
    <source>
        <dbReference type="SAM" id="SignalP"/>
    </source>
</evidence>
<dbReference type="EMBL" id="JBHMDG010000009">
    <property type="protein sequence ID" value="MFB9312861.1"/>
    <property type="molecule type" value="Genomic_DNA"/>
</dbReference>
<dbReference type="PROSITE" id="PS51257">
    <property type="entry name" value="PROKAR_LIPOPROTEIN"/>
    <property type="match status" value="1"/>
</dbReference>
<feature type="region of interest" description="Disordered" evidence="1">
    <location>
        <begin position="393"/>
        <end position="417"/>
    </location>
</feature>
<feature type="compositionally biased region" description="Low complexity" evidence="1">
    <location>
        <begin position="36"/>
        <end position="61"/>
    </location>
</feature>
<reference evidence="3 4" key="1">
    <citation type="submission" date="2024-09" db="EMBL/GenBank/DDBJ databases">
        <authorList>
            <person name="Sun Q."/>
            <person name="Mori K."/>
        </authorList>
    </citation>
    <scope>NUCLEOTIDE SEQUENCE [LARGE SCALE GENOMIC DNA]</scope>
    <source>
        <strain evidence="3 4">JCM 9626</strain>
    </source>
</reference>
<evidence type="ECO:0000256" key="1">
    <source>
        <dbReference type="SAM" id="MobiDB-lite"/>
    </source>
</evidence>
<organism evidence="3 4">
    <name type="scientific">Nocardioides plantarum</name>
    <dbReference type="NCBI Taxonomy" id="29299"/>
    <lineage>
        <taxon>Bacteria</taxon>
        <taxon>Bacillati</taxon>
        <taxon>Actinomycetota</taxon>
        <taxon>Actinomycetes</taxon>
        <taxon>Propionibacteriales</taxon>
        <taxon>Nocardioidaceae</taxon>
        <taxon>Nocardioides</taxon>
    </lineage>
</organism>
<feature type="compositionally biased region" description="Low complexity" evidence="1">
    <location>
        <begin position="401"/>
        <end position="411"/>
    </location>
</feature>
<feature type="region of interest" description="Disordered" evidence="1">
    <location>
        <begin position="260"/>
        <end position="280"/>
    </location>
</feature>
<accession>A0ABV5K884</accession>
<protein>
    <recommendedName>
        <fullName evidence="5">Lipoprotein</fullName>
    </recommendedName>
</protein>
<dbReference type="Proteomes" id="UP001589750">
    <property type="component" value="Unassembled WGS sequence"/>
</dbReference>
<feature type="region of interest" description="Disordered" evidence="1">
    <location>
        <begin position="31"/>
        <end position="70"/>
    </location>
</feature>
<feature type="signal peptide" evidence="2">
    <location>
        <begin position="1"/>
        <end position="25"/>
    </location>
</feature>
<proteinExistence type="predicted"/>
<feature type="chain" id="PRO_5045808466" description="Lipoprotein" evidence="2">
    <location>
        <begin position="26"/>
        <end position="417"/>
    </location>
</feature>
<name>A0ABV5K884_9ACTN</name>
<dbReference type="RefSeq" id="WP_140011540.1">
    <property type="nucleotide sequence ID" value="NZ_JBHMDG010000009.1"/>
</dbReference>
<evidence type="ECO:0000313" key="3">
    <source>
        <dbReference type="EMBL" id="MFB9312861.1"/>
    </source>
</evidence>
<sequence length="417" mass="44106">MKTPTSRQRLAAVTVLAFLSLGLLAACGGADDEAGDTASAGTPSSSATPARSGASPAFQDAGGSGADDGQAQEDVFSVESPWNTDVLTAPIAATSEKLLQSSKVRTSVGFDGKPTQETVDEGIYVNTREWTTPIVAGGEPTVLTCRQVLCGDGGGKDITLDIPADVDPDPLYDGWFTVFDQRTRTAYDLWRARRENDGTISYHFMRTWDLDGPGFNQPYVVSARGSGLPLFGGVIRPGELERGQINHALAISIPGPAAGTFVQPASSTDGNNNNGDSLPEGARIRLKGDFQLAPPVDPETGKALPFDKDRAAYAAHIVDALKKYGAIVVDRAAVPTLYFQKVAVEKGRRPLLAGYELQSIGLEDFEVVDYSKQKSYPYPAEDQVVDASRLEFTGGVGTGSGTDTTGTTTDTTTKDDQ</sequence>
<comment type="caution">
    <text evidence="3">The sequence shown here is derived from an EMBL/GenBank/DDBJ whole genome shotgun (WGS) entry which is preliminary data.</text>
</comment>
<gene>
    <name evidence="3" type="ORF">ACFFRI_07375</name>
</gene>